<gene>
    <name evidence="2" type="ORF">M413DRAFT_32178</name>
</gene>
<reference evidence="2 3" key="1">
    <citation type="submission" date="2014-04" db="EMBL/GenBank/DDBJ databases">
        <authorList>
            <consortium name="DOE Joint Genome Institute"/>
            <person name="Kuo A."/>
            <person name="Gay G."/>
            <person name="Dore J."/>
            <person name="Kohler A."/>
            <person name="Nagy L.G."/>
            <person name="Floudas D."/>
            <person name="Copeland A."/>
            <person name="Barry K.W."/>
            <person name="Cichocki N."/>
            <person name="Veneault-Fourrey C."/>
            <person name="LaButti K."/>
            <person name="Lindquist E.A."/>
            <person name="Lipzen A."/>
            <person name="Lundell T."/>
            <person name="Morin E."/>
            <person name="Murat C."/>
            <person name="Sun H."/>
            <person name="Tunlid A."/>
            <person name="Henrissat B."/>
            <person name="Grigoriev I.V."/>
            <person name="Hibbett D.S."/>
            <person name="Martin F."/>
            <person name="Nordberg H.P."/>
            <person name="Cantor M.N."/>
            <person name="Hua S.X."/>
        </authorList>
    </citation>
    <scope>NUCLEOTIDE SEQUENCE [LARGE SCALE GENOMIC DNA]</scope>
    <source>
        <strain evidence="3">h7</strain>
    </source>
</reference>
<accession>A0A0C2Y419</accession>
<proteinExistence type="predicted"/>
<dbReference type="OrthoDB" id="2925781at2759"/>
<dbReference type="EMBL" id="KN831813">
    <property type="protein sequence ID" value="KIM35822.1"/>
    <property type="molecule type" value="Genomic_DNA"/>
</dbReference>
<evidence type="ECO:0000313" key="3">
    <source>
        <dbReference type="Proteomes" id="UP000053424"/>
    </source>
</evidence>
<name>A0A0C2Y419_HEBCY</name>
<dbReference type="Pfam" id="PF24968">
    <property type="entry name" value="DUF7770"/>
    <property type="match status" value="1"/>
</dbReference>
<organism evidence="2 3">
    <name type="scientific">Hebeloma cylindrosporum</name>
    <dbReference type="NCBI Taxonomy" id="76867"/>
    <lineage>
        <taxon>Eukaryota</taxon>
        <taxon>Fungi</taxon>
        <taxon>Dikarya</taxon>
        <taxon>Basidiomycota</taxon>
        <taxon>Agaricomycotina</taxon>
        <taxon>Agaricomycetes</taxon>
        <taxon>Agaricomycetidae</taxon>
        <taxon>Agaricales</taxon>
        <taxon>Agaricineae</taxon>
        <taxon>Hymenogastraceae</taxon>
        <taxon>Hebeloma</taxon>
    </lineage>
</organism>
<feature type="domain" description="DUF7770" evidence="1">
    <location>
        <begin position="44"/>
        <end position="98"/>
    </location>
</feature>
<evidence type="ECO:0000259" key="1">
    <source>
        <dbReference type="Pfam" id="PF24968"/>
    </source>
</evidence>
<reference evidence="3" key="2">
    <citation type="submission" date="2015-01" db="EMBL/GenBank/DDBJ databases">
        <title>Evolutionary Origins and Diversification of the Mycorrhizal Mutualists.</title>
        <authorList>
            <consortium name="DOE Joint Genome Institute"/>
            <consortium name="Mycorrhizal Genomics Consortium"/>
            <person name="Kohler A."/>
            <person name="Kuo A."/>
            <person name="Nagy L.G."/>
            <person name="Floudas D."/>
            <person name="Copeland A."/>
            <person name="Barry K.W."/>
            <person name="Cichocki N."/>
            <person name="Veneault-Fourrey C."/>
            <person name="LaButti K."/>
            <person name="Lindquist E.A."/>
            <person name="Lipzen A."/>
            <person name="Lundell T."/>
            <person name="Morin E."/>
            <person name="Murat C."/>
            <person name="Riley R."/>
            <person name="Ohm R."/>
            <person name="Sun H."/>
            <person name="Tunlid A."/>
            <person name="Henrissat B."/>
            <person name="Grigoriev I.V."/>
            <person name="Hibbett D.S."/>
            <person name="Martin F."/>
        </authorList>
    </citation>
    <scope>NUCLEOTIDE SEQUENCE [LARGE SCALE GENOMIC DNA]</scope>
    <source>
        <strain evidence="3">h7</strain>
    </source>
</reference>
<dbReference type="AlphaFoldDB" id="A0A0C2Y419"/>
<evidence type="ECO:0000313" key="2">
    <source>
        <dbReference type="EMBL" id="KIM35822.1"/>
    </source>
</evidence>
<keyword evidence="3" id="KW-1185">Reference proteome</keyword>
<sequence>MQSIFAGLHSAAANATQRYQSAEFRDTVQIEVPESIRDRKVHSVVVHGTKNEAEGYVHWRLYFQMDRQSIEFNSQKRTADGITMLYIEYRKYRCSTNQPSIGEKDRAL</sequence>
<dbReference type="InterPro" id="IPR056672">
    <property type="entry name" value="DUF7770"/>
</dbReference>
<protein>
    <recommendedName>
        <fullName evidence="1">DUF7770 domain-containing protein</fullName>
    </recommendedName>
</protein>
<dbReference type="HOGENOM" id="CLU_2197309_0_0_1"/>
<dbReference type="Proteomes" id="UP000053424">
    <property type="component" value="Unassembled WGS sequence"/>
</dbReference>